<dbReference type="InterPro" id="IPR027417">
    <property type="entry name" value="P-loop_NTPase"/>
</dbReference>
<evidence type="ECO:0000313" key="3">
    <source>
        <dbReference type="EMBL" id="VAW87849.1"/>
    </source>
</evidence>
<proteinExistence type="predicted"/>
<dbReference type="PANTHER" id="PTHR43681">
    <property type="entry name" value="TRANSMEMBRANE GTPASE FZO"/>
    <property type="match status" value="1"/>
</dbReference>
<dbReference type="AlphaFoldDB" id="A0A3B0ZNY0"/>
<feature type="non-terminal residue" evidence="3">
    <location>
        <position position="323"/>
    </location>
</feature>
<evidence type="ECO:0000259" key="2">
    <source>
        <dbReference type="Pfam" id="PF00350"/>
    </source>
</evidence>
<accession>A0A3B0ZNY0</accession>
<evidence type="ECO:0000256" key="1">
    <source>
        <dbReference type="SAM" id="Coils"/>
    </source>
</evidence>
<name>A0A3B0ZNY0_9ZZZZ</name>
<sequence length="323" mass="36653">METNTLSEQLHHYNQWKDSVVNKLRAYEQILRDAELDIVEQEIRIDDMIAKLHDDRIIIAFVAEFSRGKTELINAIFFADYSRRLLPSEAGRTTMCPTELFYDHESDGAYIRLLPIETRLDEASINEHKQNPSYWTTLPLDITSPEKMAESFKEVIKVKKVSVQEAIKLGLYDETLVNNKESEVEVPMWRHALINFPHPLLKEGLVILDTPGLNALGTEPELTMDMLPNAHAIMFILAADTGVTRSDMEIWEQHVSGFSHGENSSNLMVVLNKIDTLWDELLDEETIATNIANQCQNAAKTLNISPDLVFPVSAHKGLLGKVK</sequence>
<dbReference type="Gene3D" id="3.40.50.300">
    <property type="entry name" value="P-loop containing nucleotide triphosphate hydrolases"/>
    <property type="match status" value="1"/>
</dbReference>
<gene>
    <name evidence="3" type="ORF">MNBD_GAMMA18-2075</name>
</gene>
<dbReference type="InterPro" id="IPR051943">
    <property type="entry name" value="TRAFAC_Dynamin-like_GTPase"/>
</dbReference>
<dbReference type="SUPFAM" id="SSF52540">
    <property type="entry name" value="P-loop containing nucleoside triphosphate hydrolases"/>
    <property type="match status" value="1"/>
</dbReference>
<dbReference type="Pfam" id="PF00350">
    <property type="entry name" value="Dynamin_N"/>
    <property type="match status" value="1"/>
</dbReference>
<protein>
    <recommendedName>
        <fullName evidence="2">Dynamin N-terminal domain-containing protein</fullName>
    </recommendedName>
</protein>
<feature type="domain" description="Dynamin N-terminal" evidence="2">
    <location>
        <begin position="59"/>
        <end position="273"/>
    </location>
</feature>
<organism evidence="3">
    <name type="scientific">hydrothermal vent metagenome</name>
    <dbReference type="NCBI Taxonomy" id="652676"/>
    <lineage>
        <taxon>unclassified sequences</taxon>
        <taxon>metagenomes</taxon>
        <taxon>ecological metagenomes</taxon>
    </lineage>
</organism>
<dbReference type="PANTHER" id="PTHR43681:SF1">
    <property type="entry name" value="SARCALUMENIN"/>
    <property type="match status" value="1"/>
</dbReference>
<dbReference type="EMBL" id="UOFP01000201">
    <property type="protein sequence ID" value="VAW87849.1"/>
    <property type="molecule type" value="Genomic_DNA"/>
</dbReference>
<reference evidence="3" key="1">
    <citation type="submission" date="2018-06" db="EMBL/GenBank/DDBJ databases">
        <authorList>
            <person name="Zhirakovskaya E."/>
        </authorList>
    </citation>
    <scope>NUCLEOTIDE SEQUENCE</scope>
</reference>
<feature type="coiled-coil region" evidence="1">
    <location>
        <begin position="17"/>
        <end position="51"/>
    </location>
</feature>
<dbReference type="InterPro" id="IPR045063">
    <property type="entry name" value="Dynamin_N"/>
</dbReference>
<keyword evidence="1" id="KW-0175">Coiled coil</keyword>